<dbReference type="AlphaFoldDB" id="A0A241T9L1"/>
<dbReference type="PROSITE" id="PS51721">
    <property type="entry name" value="G_CP"/>
    <property type="match status" value="1"/>
</dbReference>
<evidence type="ECO:0000259" key="13">
    <source>
        <dbReference type="PROSITE" id="PS51721"/>
    </source>
</evidence>
<keyword evidence="8 10" id="KW-0694">RNA-binding</keyword>
<feature type="binding site" evidence="10">
    <location>
        <position position="284"/>
    </location>
    <ligand>
        <name>Zn(2+)</name>
        <dbReference type="ChEBI" id="CHEBI:29105"/>
    </ligand>
</feature>
<dbReference type="KEGG" id="vsh:BSZ05_17385"/>
<evidence type="ECO:0000256" key="11">
    <source>
        <dbReference type="SAM" id="MobiDB-lite"/>
    </source>
</evidence>
<feature type="compositionally biased region" description="Basic and acidic residues" evidence="11">
    <location>
        <begin position="324"/>
        <end position="333"/>
    </location>
</feature>
<reference evidence="16" key="1">
    <citation type="submission" date="2016-12" db="EMBL/GenBank/DDBJ databases">
        <title>Comparative genomic analysis reveals the diversity, evolution, and environmental adaptation strategies of the genus Vibrio.</title>
        <authorList>
            <person name="Lin H."/>
            <person name="Wang X."/>
            <person name="Zhang X.-H."/>
        </authorList>
    </citation>
    <scope>NUCLEOTIDE SEQUENCE [LARGE SCALE GENOMIC DNA]</scope>
    <source>
        <strain evidence="16">QT6D1</strain>
    </source>
</reference>
<evidence type="ECO:0000313" key="16">
    <source>
        <dbReference type="Proteomes" id="UP000197092"/>
    </source>
</evidence>
<keyword evidence="6 10" id="KW-0378">Hydrolase</keyword>
<dbReference type="Gene3D" id="3.40.50.300">
    <property type="entry name" value="P-loop containing nucleotide triphosphate hydrolases"/>
    <property type="match status" value="1"/>
</dbReference>
<dbReference type="Proteomes" id="UP000279760">
    <property type="component" value="Chromosome 2"/>
</dbReference>
<evidence type="ECO:0000256" key="4">
    <source>
        <dbReference type="ARBA" id="ARBA00022730"/>
    </source>
</evidence>
<feature type="binding site" evidence="10">
    <location>
        <begin position="196"/>
        <end position="204"/>
    </location>
    <ligand>
        <name>GTP</name>
        <dbReference type="ChEBI" id="CHEBI:37565"/>
    </ligand>
</feature>
<dbReference type="EMBL" id="CP018309">
    <property type="protein sequence ID" value="ASI91623.1"/>
    <property type="molecule type" value="Genomic_DNA"/>
</dbReference>
<dbReference type="PROSITE" id="PS50936">
    <property type="entry name" value="ENGC_GTPASE"/>
    <property type="match status" value="1"/>
</dbReference>
<feature type="binding site" evidence="10">
    <location>
        <position position="277"/>
    </location>
    <ligand>
        <name>Zn(2+)</name>
        <dbReference type="ChEBI" id="CHEBI:29105"/>
    </ligand>
</feature>
<dbReference type="EMBL" id="CP033578">
    <property type="protein sequence ID" value="AYV23828.1"/>
    <property type="molecule type" value="Genomic_DNA"/>
</dbReference>
<dbReference type="GO" id="GO:0003924">
    <property type="term" value="F:GTPase activity"/>
    <property type="evidence" value="ECO:0007669"/>
    <property type="project" value="UniProtKB-UniRule"/>
</dbReference>
<evidence type="ECO:0000256" key="1">
    <source>
        <dbReference type="ARBA" id="ARBA00022490"/>
    </source>
</evidence>
<dbReference type="GO" id="GO:0005525">
    <property type="term" value="F:GTP binding"/>
    <property type="evidence" value="ECO:0007669"/>
    <property type="project" value="UniProtKB-UniRule"/>
</dbReference>
<dbReference type="RefSeq" id="WP_038230863.1">
    <property type="nucleotide sequence ID" value="NZ_CP018309.1"/>
</dbReference>
<dbReference type="GO" id="GO:0005737">
    <property type="term" value="C:cytoplasm"/>
    <property type="evidence" value="ECO:0007669"/>
    <property type="project" value="UniProtKB-SubCell"/>
</dbReference>
<comment type="function">
    <text evidence="10">One of several proteins that assist in the late maturation steps of the functional core of the 30S ribosomal subunit. Helps release RbfA from mature subunits. May play a role in the assembly of ribosomal proteins into the subunit. Circularly permuted GTPase that catalyzes slow GTP hydrolysis, GTPase activity is stimulated by the 30S ribosomal subunit.</text>
</comment>
<feature type="domain" description="CP-type G" evidence="13">
    <location>
        <begin position="99"/>
        <end position="254"/>
    </location>
</feature>
<feature type="region of interest" description="Disordered" evidence="11">
    <location>
        <begin position="213"/>
        <end position="243"/>
    </location>
</feature>
<comment type="subcellular location">
    <subcellularLocation>
        <location evidence="10">Cytoplasm</location>
    </subcellularLocation>
</comment>
<keyword evidence="5 10" id="KW-0547">Nucleotide-binding</keyword>
<gene>
    <name evidence="10 15" type="primary">rsgA</name>
    <name evidence="14" type="ORF">BSZ05_17385</name>
    <name evidence="15" type="ORF">ECB94_21355</name>
</gene>
<proteinExistence type="inferred from homology"/>
<name>A0A241T9L1_9VIBR</name>
<dbReference type="InterPro" id="IPR010914">
    <property type="entry name" value="RsgA_GTPase_dom"/>
</dbReference>
<dbReference type="Proteomes" id="UP000197092">
    <property type="component" value="Chromosome 2"/>
</dbReference>
<keyword evidence="7 10" id="KW-0862">Zinc</keyword>
<dbReference type="PANTHER" id="PTHR32120">
    <property type="entry name" value="SMALL RIBOSOMAL SUBUNIT BIOGENESIS GTPASE RSGA"/>
    <property type="match status" value="1"/>
</dbReference>
<evidence type="ECO:0000313" key="17">
    <source>
        <dbReference type="Proteomes" id="UP000279760"/>
    </source>
</evidence>
<evidence type="ECO:0000256" key="9">
    <source>
        <dbReference type="ARBA" id="ARBA00023134"/>
    </source>
</evidence>
<sequence length="351" mass="39869">MSSIFTHPISINELGWKTFFQQQLTLEEYDGIVLGRVIAHHRSGYVVCTEQQEFHLEHHIHYPQMTVGDWILLDEQHRFLRLLDRRSLFSRKAPGSKVDEQFIAANVDTVFIVCSLNYDFNLSRIERYLTLVNEARSEAVIVLTKADLCNDVDDKRQQVQALDPFLIIETVNALDSDTLQGLRSWCGKGQTVAFMGSSGVGKSTLVNSLMDDQAQATGSIREDDSKGRHTTTSRSMHKMPEGGLLLDTPGMREIQLTSSEEGLAETFSDVELLVEQCRFSDCQHTNEPGCAVRKALENGDIDARRVDNYFKLMREQARNSASLAEKRSNDKQLGKFYRSVQSESRHRKKGY</sequence>
<keyword evidence="1 10" id="KW-0963">Cytoplasm</keyword>
<dbReference type="InterPro" id="IPR027417">
    <property type="entry name" value="P-loop_NTPase"/>
</dbReference>
<dbReference type="Gene3D" id="1.10.40.50">
    <property type="entry name" value="Probable gtpase engc, domain 3"/>
    <property type="match status" value="1"/>
</dbReference>
<evidence type="ECO:0000256" key="3">
    <source>
        <dbReference type="ARBA" id="ARBA00022723"/>
    </source>
</evidence>
<feature type="domain" description="EngC GTPase" evidence="12">
    <location>
        <begin position="105"/>
        <end position="252"/>
    </location>
</feature>
<feature type="compositionally biased region" description="Basic residues" evidence="11">
    <location>
        <begin position="228"/>
        <end position="237"/>
    </location>
</feature>
<evidence type="ECO:0000256" key="2">
    <source>
        <dbReference type="ARBA" id="ARBA00022517"/>
    </source>
</evidence>
<evidence type="ECO:0000256" key="10">
    <source>
        <dbReference type="HAMAP-Rule" id="MF_01820"/>
    </source>
</evidence>
<dbReference type="NCBIfam" id="TIGR00157">
    <property type="entry name" value="ribosome small subunit-dependent GTPase A"/>
    <property type="match status" value="1"/>
</dbReference>
<reference evidence="14" key="2">
    <citation type="journal article" date="2018" name="BMC Genomics">
        <title>Comparative genomic analysis reveals the evolution and environmental adaptation strategies of vibrios.</title>
        <authorList>
            <person name="Lin H."/>
            <person name="Yu M."/>
            <person name="Wang X."/>
            <person name="Zhang X.H."/>
        </authorList>
    </citation>
    <scope>NUCLEOTIDE SEQUENCE</scope>
    <source>
        <strain evidence="14">QT6D1</strain>
    </source>
</reference>
<comment type="cofactor">
    <cofactor evidence="10">
        <name>Zn(2+)</name>
        <dbReference type="ChEBI" id="CHEBI:29105"/>
    </cofactor>
    <text evidence="10">Binds 1 zinc ion per subunit.</text>
</comment>
<dbReference type="GO" id="GO:0046872">
    <property type="term" value="F:metal ion binding"/>
    <property type="evidence" value="ECO:0007669"/>
    <property type="project" value="UniProtKB-KW"/>
</dbReference>
<dbReference type="HAMAP" id="MF_01820">
    <property type="entry name" value="GTPase_RsgA"/>
    <property type="match status" value="1"/>
</dbReference>
<evidence type="ECO:0000256" key="6">
    <source>
        <dbReference type="ARBA" id="ARBA00022801"/>
    </source>
</evidence>
<comment type="similarity">
    <text evidence="10">Belongs to the TRAFAC class YlqF/YawG GTPase family. RsgA subfamily.</text>
</comment>
<dbReference type="InterPro" id="IPR030378">
    <property type="entry name" value="G_CP_dom"/>
</dbReference>
<dbReference type="STRING" id="689.VME0621_04729"/>
<evidence type="ECO:0000256" key="5">
    <source>
        <dbReference type="ARBA" id="ARBA00022741"/>
    </source>
</evidence>
<accession>A0A241T9L1</accession>
<evidence type="ECO:0000313" key="14">
    <source>
        <dbReference type="EMBL" id="ASI91623.1"/>
    </source>
</evidence>
<feature type="binding site" evidence="10">
    <location>
        <position position="282"/>
    </location>
    <ligand>
        <name>Zn(2+)</name>
        <dbReference type="ChEBI" id="CHEBI:29105"/>
    </ligand>
</feature>
<dbReference type="GO" id="GO:0019843">
    <property type="term" value="F:rRNA binding"/>
    <property type="evidence" value="ECO:0007669"/>
    <property type="project" value="UniProtKB-KW"/>
</dbReference>
<feature type="binding site" evidence="10">
    <location>
        <begin position="144"/>
        <end position="147"/>
    </location>
    <ligand>
        <name>GTP</name>
        <dbReference type="ChEBI" id="CHEBI:37565"/>
    </ligand>
</feature>
<feature type="binding site" evidence="10">
    <location>
        <position position="290"/>
    </location>
    <ligand>
        <name>Zn(2+)</name>
        <dbReference type="ChEBI" id="CHEBI:29105"/>
    </ligand>
</feature>
<dbReference type="SUPFAM" id="SSF52540">
    <property type="entry name" value="P-loop containing nucleoside triphosphate hydrolases"/>
    <property type="match status" value="1"/>
</dbReference>
<dbReference type="GO" id="GO:0042274">
    <property type="term" value="P:ribosomal small subunit biogenesis"/>
    <property type="evidence" value="ECO:0007669"/>
    <property type="project" value="UniProtKB-UniRule"/>
</dbReference>
<dbReference type="Pfam" id="PF03193">
    <property type="entry name" value="RsgA_GTPase"/>
    <property type="match status" value="1"/>
</dbReference>
<dbReference type="PANTHER" id="PTHR32120:SF10">
    <property type="entry name" value="SMALL RIBOSOMAL SUBUNIT BIOGENESIS GTPASE RSGA"/>
    <property type="match status" value="1"/>
</dbReference>
<keyword evidence="9 10" id="KW-0342">GTP-binding</keyword>
<organism evidence="15 17">
    <name type="scientific">Vibrio mediterranei</name>
    <dbReference type="NCBI Taxonomy" id="689"/>
    <lineage>
        <taxon>Bacteria</taxon>
        <taxon>Pseudomonadati</taxon>
        <taxon>Pseudomonadota</taxon>
        <taxon>Gammaproteobacteria</taxon>
        <taxon>Vibrionales</taxon>
        <taxon>Vibrionaceae</taxon>
        <taxon>Vibrio</taxon>
    </lineage>
</organism>
<dbReference type="CDD" id="cd01854">
    <property type="entry name" value="YjeQ_EngC"/>
    <property type="match status" value="1"/>
</dbReference>
<dbReference type="EC" id="3.6.1.-" evidence="10"/>
<protein>
    <recommendedName>
        <fullName evidence="10">Small ribosomal subunit biogenesis GTPase RsgA</fullName>
        <ecNumber evidence="10">3.6.1.-</ecNumber>
    </recommendedName>
</protein>
<keyword evidence="2 10" id="KW-0690">Ribosome biogenesis</keyword>
<feature type="region of interest" description="Disordered" evidence="11">
    <location>
        <begin position="319"/>
        <end position="351"/>
    </location>
</feature>
<reference evidence="15 17" key="3">
    <citation type="submission" date="2018-11" db="EMBL/GenBank/DDBJ databases">
        <title>Complete Genome Sequence of Vbrio mediterranei 117-T6: a Potential Pathogen Bacteria Isolated from the Conchocelis of Pyropia.</title>
        <authorList>
            <person name="Liu Q."/>
        </authorList>
    </citation>
    <scope>NUCLEOTIDE SEQUENCE [LARGE SCALE GENOMIC DNA]</scope>
    <source>
        <strain evidence="15 17">117-T6</strain>
    </source>
</reference>
<keyword evidence="4 10" id="KW-0699">rRNA-binding</keyword>
<comment type="subunit">
    <text evidence="10">Monomer. Associates with 30S ribosomal subunit, binds 16S rRNA.</text>
</comment>
<dbReference type="InterPro" id="IPR004881">
    <property type="entry name" value="Ribosome_biogen_GTPase_RsgA"/>
</dbReference>
<evidence type="ECO:0000259" key="12">
    <source>
        <dbReference type="PROSITE" id="PS50936"/>
    </source>
</evidence>
<evidence type="ECO:0000256" key="7">
    <source>
        <dbReference type="ARBA" id="ARBA00022833"/>
    </source>
</evidence>
<evidence type="ECO:0000256" key="8">
    <source>
        <dbReference type="ARBA" id="ARBA00022884"/>
    </source>
</evidence>
<evidence type="ECO:0000313" key="15">
    <source>
        <dbReference type="EMBL" id="AYV23828.1"/>
    </source>
</evidence>
<keyword evidence="3 10" id="KW-0479">Metal-binding</keyword>